<comment type="function">
    <text evidence="2">Antitoxin component of a type II toxin-antitoxin (TA) system.</text>
</comment>
<dbReference type="InterPro" id="IPR051416">
    <property type="entry name" value="phD-YefM_TA_antitoxins"/>
</dbReference>
<dbReference type="Proteomes" id="UP000594621">
    <property type="component" value="Chromosome"/>
</dbReference>
<dbReference type="Pfam" id="PF02604">
    <property type="entry name" value="PhdYeFM_antitox"/>
    <property type="match status" value="1"/>
</dbReference>
<organism evidence="3 4">
    <name type="scientific">Bradyrhizobium commune</name>
    <dbReference type="NCBI Taxonomy" id="83627"/>
    <lineage>
        <taxon>Bacteria</taxon>
        <taxon>Pseudomonadati</taxon>
        <taxon>Pseudomonadota</taxon>
        <taxon>Alphaproteobacteria</taxon>
        <taxon>Hyphomicrobiales</taxon>
        <taxon>Nitrobacteraceae</taxon>
        <taxon>Bradyrhizobium</taxon>
    </lineage>
</organism>
<keyword evidence="4" id="KW-1185">Reference proteome</keyword>
<evidence type="ECO:0000313" key="3">
    <source>
        <dbReference type="EMBL" id="QPF92141.1"/>
    </source>
</evidence>
<comment type="similarity">
    <text evidence="1 2">Belongs to the phD/YefM antitoxin family.</text>
</comment>
<dbReference type="KEGG" id="bcou:IC761_02210"/>
<protein>
    <recommendedName>
        <fullName evidence="2">Antitoxin</fullName>
    </recommendedName>
</protein>
<gene>
    <name evidence="3" type="ORF">IC761_02210</name>
</gene>
<dbReference type="RefSeq" id="WP_195801686.1">
    <property type="nucleotide sequence ID" value="NZ_CP061379.1"/>
</dbReference>
<sequence>METVTIHIAKTTLSQLLARVEAGEEIVLARGKRPIAKLVPFQRPAAKRKFGALSGVVSVGPEFFEPLSEQELAAWE</sequence>
<dbReference type="InterPro" id="IPR006442">
    <property type="entry name" value="Antitoxin_Phd/YefM"/>
</dbReference>
<dbReference type="EMBL" id="CP061379">
    <property type="protein sequence ID" value="QPF92141.1"/>
    <property type="molecule type" value="Genomic_DNA"/>
</dbReference>
<evidence type="ECO:0000256" key="2">
    <source>
        <dbReference type="RuleBase" id="RU362080"/>
    </source>
</evidence>
<evidence type="ECO:0000256" key="1">
    <source>
        <dbReference type="ARBA" id="ARBA00009981"/>
    </source>
</evidence>
<proteinExistence type="inferred from homology"/>
<name>A0A7S9D6N4_9BRAD</name>
<dbReference type="AlphaFoldDB" id="A0A7S9D6N4"/>
<accession>A0A7S9D6N4</accession>
<dbReference type="InterPro" id="IPR036165">
    <property type="entry name" value="YefM-like_sf"/>
</dbReference>
<reference evidence="3 4" key="1">
    <citation type="submission" date="2020-09" db="EMBL/GenBank/DDBJ databases">
        <title>Complete genomes of bradyrhizobia occurring on native shrubby legumes in Australia.</title>
        <authorList>
            <person name="Lafay B."/>
        </authorList>
    </citation>
    <scope>NUCLEOTIDE SEQUENCE [LARGE SCALE GENOMIC DNA]</scope>
    <source>
        <strain evidence="3 4">BDV5040</strain>
    </source>
</reference>
<evidence type="ECO:0000313" key="4">
    <source>
        <dbReference type="Proteomes" id="UP000594621"/>
    </source>
</evidence>
<dbReference type="Gene3D" id="3.40.1620.10">
    <property type="entry name" value="YefM-like domain"/>
    <property type="match status" value="1"/>
</dbReference>
<dbReference type="SUPFAM" id="SSF143120">
    <property type="entry name" value="YefM-like"/>
    <property type="match status" value="1"/>
</dbReference>
<dbReference type="PANTHER" id="PTHR35377">
    <property type="entry name" value="ANTITOXIN VAPB49-RELATED-RELATED"/>
    <property type="match status" value="1"/>
</dbReference>